<dbReference type="AlphaFoldDB" id="A0A830DYQ3"/>
<dbReference type="RefSeq" id="WP_007274036.1">
    <property type="nucleotide sequence ID" value="NZ_BMCI01000010.1"/>
</dbReference>
<comment type="caution">
    <text evidence="2">The sequence shown here is derived from an EMBL/GenBank/DDBJ whole genome shotgun (WGS) entry which is preliminary data.</text>
</comment>
<evidence type="ECO:0000313" key="3">
    <source>
        <dbReference type="Proteomes" id="UP000646833"/>
    </source>
</evidence>
<reference evidence="2" key="1">
    <citation type="journal article" date="2014" name="Int. J. Syst. Evol. Microbiol.">
        <title>Complete genome sequence of Corynebacterium casei LMG S-19264T (=DSM 44701T), isolated from a smear-ripened cheese.</title>
        <authorList>
            <consortium name="US DOE Joint Genome Institute (JGI-PGF)"/>
            <person name="Walter F."/>
            <person name="Albersmeier A."/>
            <person name="Kalinowski J."/>
            <person name="Ruckert C."/>
        </authorList>
    </citation>
    <scope>NUCLEOTIDE SEQUENCE</scope>
    <source>
        <strain evidence="2">CCM 7217</strain>
    </source>
</reference>
<evidence type="ECO:0000313" key="2">
    <source>
        <dbReference type="EMBL" id="GGC72289.1"/>
    </source>
</evidence>
<evidence type="ECO:0000256" key="1">
    <source>
        <dbReference type="SAM" id="MobiDB-lite"/>
    </source>
</evidence>
<dbReference type="EMBL" id="BMCI01000010">
    <property type="protein sequence ID" value="GGC72289.1"/>
    <property type="molecule type" value="Genomic_DNA"/>
</dbReference>
<dbReference type="Proteomes" id="UP000646833">
    <property type="component" value="Unassembled WGS sequence"/>
</dbReference>
<feature type="compositionally biased region" description="Low complexity" evidence="1">
    <location>
        <begin position="68"/>
        <end position="77"/>
    </location>
</feature>
<proteinExistence type="predicted"/>
<sequence>MTERLLASWEDAPYVSYDRRSAVVEHRIRLVVYDDGNVDVVHEVRSDDDRADEPAEWTPKEAHEVRGGRVTKTGGRP</sequence>
<feature type="compositionally biased region" description="Basic and acidic residues" evidence="1">
    <location>
        <begin position="58"/>
        <end position="67"/>
    </location>
</feature>
<gene>
    <name evidence="2" type="ORF">GCM10007209_37770</name>
</gene>
<protein>
    <submittedName>
        <fullName evidence="2">Uncharacterized protein</fullName>
    </submittedName>
</protein>
<feature type="region of interest" description="Disordered" evidence="1">
    <location>
        <begin position="46"/>
        <end position="77"/>
    </location>
</feature>
<accession>A0A830DYQ3</accession>
<reference evidence="2" key="2">
    <citation type="submission" date="2020-09" db="EMBL/GenBank/DDBJ databases">
        <authorList>
            <person name="Sun Q."/>
            <person name="Sedlacek I."/>
        </authorList>
    </citation>
    <scope>NUCLEOTIDE SEQUENCE</scope>
    <source>
        <strain evidence="2">CCM 7217</strain>
    </source>
</reference>
<organism evidence="2 3">
    <name type="scientific">Haloferax sulfurifontis</name>
    <dbReference type="NCBI Taxonomy" id="255616"/>
    <lineage>
        <taxon>Archaea</taxon>
        <taxon>Methanobacteriati</taxon>
        <taxon>Methanobacteriota</taxon>
        <taxon>Stenosarchaea group</taxon>
        <taxon>Halobacteria</taxon>
        <taxon>Halobacteriales</taxon>
        <taxon>Haloferacaceae</taxon>
        <taxon>Haloferax</taxon>
    </lineage>
</organism>
<name>A0A830DYQ3_9EURY</name>